<feature type="region of interest" description="Disordered" evidence="2">
    <location>
        <begin position="1"/>
        <end position="34"/>
    </location>
</feature>
<dbReference type="PANTHER" id="PTHR38407:SF1">
    <property type="entry name" value="PROTEIN IVY1"/>
    <property type="match status" value="1"/>
</dbReference>
<accession>A0AA38PFD0</accession>
<comment type="caution">
    <text evidence="3">The sequence shown here is derived from an EMBL/GenBank/DDBJ whole genome shotgun (WGS) entry which is preliminary data.</text>
</comment>
<feature type="compositionally biased region" description="Polar residues" evidence="2">
    <location>
        <begin position="17"/>
        <end position="34"/>
    </location>
</feature>
<dbReference type="InterPro" id="IPR037470">
    <property type="entry name" value="IVY1"/>
</dbReference>
<name>A0AA38PFD0_9AGAR</name>
<proteinExistence type="predicted"/>
<evidence type="ECO:0000313" key="3">
    <source>
        <dbReference type="EMBL" id="KAJ3841551.1"/>
    </source>
</evidence>
<gene>
    <name evidence="3" type="ORF">F5878DRAFT_8329</name>
</gene>
<feature type="compositionally biased region" description="Polar residues" evidence="2">
    <location>
        <begin position="383"/>
        <end position="436"/>
    </location>
</feature>
<feature type="compositionally biased region" description="Low complexity" evidence="2">
    <location>
        <begin position="340"/>
        <end position="349"/>
    </location>
</feature>
<sequence>MAPTRPRSLRALAFGSRRNTSPGPRSPSPTFSETTNVSAMNFGADGPSKIITRADLKASLQAYEQLMNTCATYRAALVNVSNVTAEFADAMERCSGLKGPSYEAGTRLQAASGLHHLIGNHMHVLAETLDKSFEKPLRQHLDTYRTIVNERSMSYERALREKSEIIRQTEKRNMNRKERNLQSFREALVVLQRQVDELDELKAGHYAEIVEHEEEVWDVVQGKMCLVVRSTLDVYDRFTSKASDPIIEPMLQTVPDPFDSYGVPQSEDQIFSILPPLSIMPNTQSSSSTTPVTRTPELEHSEALPSASSSTSWSQNPNTILFPSESSAWADVPSSPPSISPRSISPTTPVRRHSLPATTGHSSRKAESKLRSVLSVIDETNSRHNTSTEEAISSRAASSLPQVPNSNSNSAGTTLIQPQPQKRASFSWTSPFSYGNSPYVEEETNGDTTPRNSTFAPSPQTPTNHPVSVSVSELDDKSADSGTIGETTVPVPS</sequence>
<dbReference type="GO" id="GO:0005543">
    <property type="term" value="F:phospholipid binding"/>
    <property type="evidence" value="ECO:0007669"/>
    <property type="project" value="InterPro"/>
</dbReference>
<dbReference type="PANTHER" id="PTHR38407">
    <property type="entry name" value="PROTEIN IVY1"/>
    <property type="match status" value="1"/>
</dbReference>
<keyword evidence="4" id="KW-1185">Reference proteome</keyword>
<evidence type="ECO:0000256" key="1">
    <source>
        <dbReference type="SAM" id="Coils"/>
    </source>
</evidence>
<dbReference type="InterPro" id="IPR027267">
    <property type="entry name" value="AH/BAR_dom_sf"/>
</dbReference>
<feature type="region of interest" description="Disordered" evidence="2">
    <location>
        <begin position="277"/>
        <end position="493"/>
    </location>
</feature>
<feature type="coiled-coil region" evidence="1">
    <location>
        <begin position="167"/>
        <end position="215"/>
    </location>
</feature>
<keyword evidence="1" id="KW-0175">Coiled coil</keyword>
<evidence type="ECO:0000313" key="4">
    <source>
        <dbReference type="Proteomes" id="UP001163846"/>
    </source>
</evidence>
<dbReference type="Gene3D" id="1.20.1270.60">
    <property type="entry name" value="Arfaptin homology (AH) domain/BAR domain"/>
    <property type="match status" value="1"/>
</dbReference>
<organism evidence="3 4">
    <name type="scientific">Lentinula raphanica</name>
    <dbReference type="NCBI Taxonomy" id="153919"/>
    <lineage>
        <taxon>Eukaryota</taxon>
        <taxon>Fungi</taxon>
        <taxon>Dikarya</taxon>
        <taxon>Basidiomycota</taxon>
        <taxon>Agaricomycotina</taxon>
        <taxon>Agaricomycetes</taxon>
        <taxon>Agaricomycetidae</taxon>
        <taxon>Agaricales</taxon>
        <taxon>Marasmiineae</taxon>
        <taxon>Omphalotaceae</taxon>
        <taxon>Lentinula</taxon>
    </lineage>
</organism>
<evidence type="ECO:0008006" key="5">
    <source>
        <dbReference type="Google" id="ProtNLM"/>
    </source>
</evidence>
<evidence type="ECO:0000256" key="2">
    <source>
        <dbReference type="SAM" id="MobiDB-lite"/>
    </source>
</evidence>
<dbReference type="AlphaFoldDB" id="A0AA38PFD0"/>
<dbReference type="GO" id="GO:0000329">
    <property type="term" value="C:fungal-type vacuole membrane"/>
    <property type="evidence" value="ECO:0007669"/>
    <property type="project" value="InterPro"/>
</dbReference>
<feature type="compositionally biased region" description="Low complexity" evidence="2">
    <location>
        <begin position="281"/>
        <end position="295"/>
    </location>
</feature>
<reference evidence="3" key="1">
    <citation type="submission" date="2022-08" db="EMBL/GenBank/DDBJ databases">
        <authorList>
            <consortium name="DOE Joint Genome Institute"/>
            <person name="Min B."/>
            <person name="Riley R."/>
            <person name="Sierra-Patev S."/>
            <person name="Naranjo-Ortiz M."/>
            <person name="Looney B."/>
            <person name="Konkel Z."/>
            <person name="Slot J.C."/>
            <person name="Sakamoto Y."/>
            <person name="Steenwyk J.L."/>
            <person name="Rokas A."/>
            <person name="Carro J."/>
            <person name="Camarero S."/>
            <person name="Ferreira P."/>
            <person name="Molpeceres G."/>
            <person name="Ruiz-Duenas F.J."/>
            <person name="Serrano A."/>
            <person name="Henrissat B."/>
            <person name="Drula E."/>
            <person name="Hughes K.W."/>
            <person name="Mata J.L."/>
            <person name="Ishikawa N.K."/>
            <person name="Vargas-Isla R."/>
            <person name="Ushijima S."/>
            <person name="Smith C.A."/>
            <person name="Ahrendt S."/>
            <person name="Andreopoulos W."/>
            <person name="He G."/>
            <person name="Labutti K."/>
            <person name="Lipzen A."/>
            <person name="Ng V."/>
            <person name="Sandor L."/>
            <person name="Barry K."/>
            <person name="Martinez A.T."/>
            <person name="Xiao Y."/>
            <person name="Gibbons J.G."/>
            <person name="Terashima K."/>
            <person name="Hibbett D.S."/>
            <person name="Grigoriev I.V."/>
        </authorList>
    </citation>
    <scope>NUCLEOTIDE SEQUENCE</scope>
    <source>
        <strain evidence="3">TFB9207</strain>
    </source>
</reference>
<dbReference type="SUPFAM" id="SSF103657">
    <property type="entry name" value="BAR/IMD domain-like"/>
    <property type="match status" value="1"/>
</dbReference>
<dbReference type="GO" id="GO:0042144">
    <property type="term" value="P:vacuole fusion, non-autophagic"/>
    <property type="evidence" value="ECO:0007669"/>
    <property type="project" value="InterPro"/>
</dbReference>
<feature type="compositionally biased region" description="Polar residues" evidence="2">
    <location>
        <begin position="446"/>
        <end position="471"/>
    </location>
</feature>
<protein>
    <recommendedName>
        <fullName evidence="5">IMD domain-containing protein</fullName>
    </recommendedName>
</protein>
<dbReference type="EMBL" id="MU806036">
    <property type="protein sequence ID" value="KAJ3841551.1"/>
    <property type="molecule type" value="Genomic_DNA"/>
</dbReference>
<dbReference type="Proteomes" id="UP001163846">
    <property type="component" value="Unassembled WGS sequence"/>
</dbReference>
<feature type="compositionally biased region" description="Low complexity" evidence="2">
    <location>
        <begin position="303"/>
        <end position="319"/>
    </location>
</feature>